<dbReference type="InterPro" id="IPR019380">
    <property type="entry name" value="Casein_kinase_sb_PP28"/>
</dbReference>
<dbReference type="Pfam" id="PF10252">
    <property type="entry name" value="PP28"/>
    <property type="match status" value="1"/>
</dbReference>
<evidence type="ECO:0000259" key="1">
    <source>
        <dbReference type="Pfam" id="PF10252"/>
    </source>
</evidence>
<keyword evidence="3" id="KW-1185">Reference proteome</keyword>
<sequence>MRIIEHSHSHSPKFHSDSPKVSFTFQILSNINISSFIQILQSFKVVQHIYEQKHKGTVGIIEIENPNLVKAKNVKAKDVDELLRYIFADGEENRTLKERKELEKQKAHERYMRLQEQGKTKQAKKDLDLCITKGSRKLSAKGNGDTK</sequence>
<proteinExistence type="predicted"/>
<evidence type="ECO:0000313" key="3">
    <source>
        <dbReference type="Proteomes" id="UP001497480"/>
    </source>
</evidence>
<comment type="caution">
    <text evidence="2">The sequence shown here is derived from an EMBL/GenBank/DDBJ whole genome shotgun (WGS) entry which is preliminary data.</text>
</comment>
<evidence type="ECO:0000313" key="2">
    <source>
        <dbReference type="EMBL" id="CAL0305012.1"/>
    </source>
</evidence>
<dbReference type="EMBL" id="CAXHTB010000004">
    <property type="protein sequence ID" value="CAL0305012.1"/>
    <property type="molecule type" value="Genomic_DNA"/>
</dbReference>
<reference evidence="2 3" key="1">
    <citation type="submission" date="2024-03" db="EMBL/GenBank/DDBJ databases">
        <authorList>
            <person name="Martinez-Hernandez J."/>
        </authorList>
    </citation>
    <scope>NUCLEOTIDE SEQUENCE [LARGE SCALE GENOMIC DNA]</scope>
</reference>
<dbReference type="InterPro" id="IPR039876">
    <property type="entry name" value="HAP28"/>
</dbReference>
<protein>
    <recommendedName>
        <fullName evidence="1">Casein kinase substrate phosphoprotein PP28 domain-containing protein</fullName>
    </recommendedName>
</protein>
<accession>A0AAV1W730</accession>
<dbReference type="Proteomes" id="UP001497480">
    <property type="component" value="Unassembled WGS sequence"/>
</dbReference>
<organism evidence="2 3">
    <name type="scientific">Lupinus luteus</name>
    <name type="common">European yellow lupine</name>
    <dbReference type="NCBI Taxonomy" id="3873"/>
    <lineage>
        <taxon>Eukaryota</taxon>
        <taxon>Viridiplantae</taxon>
        <taxon>Streptophyta</taxon>
        <taxon>Embryophyta</taxon>
        <taxon>Tracheophyta</taxon>
        <taxon>Spermatophyta</taxon>
        <taxon>Magnoliopsida</taxon>
        <taxon>eudicotyledons</taxon>
        <taxon>Gunneridae</taxon>
        <taxon>Pentapetalae</taxon>
        <taxon>rosids</taxon>
        <taxon>fabids</taxon>
        <taxon>Fabales</taxon>
        <taxon>Fabaceae</taxon>
        <taxon>Papilionoideae</taxon>
        <taxon>50 kb inversion clade</taxon>
        <taxon>genistoids sensu lato</taxon>
        <taxon>core genistoids</taxon>
        <taxon>Genisteae</taxon>
        <taxon>Lupinus</taxon>
    </lineage>
</organism>
<feature type="domain" description="Casein kinase substrate phosphoprotein PP28" evidence="1">
    <location>
        <begin position="65"/>
        <end position="129"/>
    </location>
</feature>
<gene>
    <name evidence="2" type="ORF">LLUT_LOCUS6072</name>
</gene>
<name>A0AAV1W730_LUPLU</name>
<dbReference type="AlphaFoldDB" id="A0AAV1W730"/>
<dbReference type="PANTHER" id="PTHR22055">
    <property type="entry name" value="28 KDA HEAT- AND ACID-STABLE PHOSPHOPROTEIN PDGF-ASSOCIATED PROTEIN"/>
    <property type="match status" value="1"/>
</dbReference>